<evidence type="ECO:0000256" key="2">
    <source>
        <dbReference type="ARBA" id="ARBA00022670"/>
    </source>
</evidence>
<comment type="caution">
    <text evidence="11">The sequence shown here is derived from an EMBL/GenBank/DDBJ whole genome shotgun (WGS) entry which is preliminary data.</text>
</comment>
<evidence type="ECO:0000256" key="1">
    <source>
        <dbReference type="ARBA" id="ARBA00009388"/>
    </source>
</evidence>
<accession>A0AAN6VDT7</accession>
<dbReference type="Pfam" id="PF01447">
    <property type="entry name" value="Peptidase_M4"/>
    <property type="match status" value="1"/>
</dbReference>
<evidence type="ECO:0008006" key="13">
    <source>
        <dbReference type="Google" id="ProtNLM"/>
    </source>
</evidence>
<dbReference type="InterPro" id="IPR001570">
    <property type="entry name" value="Peptidase_M4_C_domain"/>
</dbReference>
<protein>
    <recommendedName>
        <fullName evidence="13">Metalloprotease</fullName>
    </recommendedName>
</protein>
<dbReference type="SUPFAM" id="SSF55486">
    <property type="entry name" value="Metalloproteases ('zincins'), catalytic domain"/>
    <property type="match status" value="1"/>
</dbReference>
<keyword evidence="6" id="KW-0482">Metalloprotease</keyword>
<keyword evidence="4" id="KW-0378">Hydrolase</keyword>
<keyword evidence="5" id="KW-0862">Zinc</keyword>
<dbReference type="InterPro" id="IPR052759">
    <property type="entry name" value="Metalloprotease_M4"/>
</dbReference>
<evidence type="ECO:0000256" key="6">
    <source>
        <dbReference type="ARBA" id="ARBA00023049"/>
    </source>
</evidence>
<dbReference type="Proteomes" id="UP001302745">
    <property type="component" value="Unassembled WGS sequence"/>
</dbReference>
<evidence type="ECO:0000313" key="12">
    <source>
        <dbReference type="Proteomes" id="UP001302745"/>
    </source>
</evidence>
<dbReference type="EMBL" id="MU857149">
    <property type="protein sequence ID" value="KAK4149532.1"/>
    <property type="molecule type" value="Genomic_DNA"/>
</dbReference>
<dbReference type="Gene3D" id="1.10.390.10">
    <property type="entry name" value="Neutral Protease Domain 2"/>
    <property type="match status" value="1"/>
</dbReference>
<keyword evidence="2" id="KW-0645">Protease</keyword>
<dbReference type="InterPro" id="IPR027268">
    <property type="entry name" value="Peptidase_M4/M1_CTD_sf"/>
</dbReference>
<keyword evidence="3" id="KW-0479">Metal-binding</keyword>
<evidence type="ECO:0000256" key="5">
    <source>
        <dbReference type="ARBA" id="ARBA00022833"/>
    </source>
</evidence>
<reference evidence="11" key="1">
    <citation type="journal article" date="2023" name="Mol. Phylogenet. Evol.">
        <title>Genome-scale phylogeny and comparative genomics of the fungal order Sordariales.</title>
        <authorList>
            <person name="Hensen N."/>
            <person name="Bonometti L."/>
            <person name="Westerberg I."/>
            <person name="Brannstrom I.O."/>
            <person name="Guillou S."/>
            <person name="Cros-Aarteil S."/>
            <person name="Calhoun S."/>
            <person name="Haridas S."/>
            <person name="Kuo A."/>
            <person name="Mondo S."/>
            <person name="Pangilinan J."/>
            <person name="Riley R."/>
            <person name="LaButti K."/>
            <person name="Andreopoulos B."/>
            <person name="Lipzen A."/>
            <person name="Chen C."/>
            <person name="Yan M."/>
            <person name="Daum C."/>
            <person name="Ng V."/>
            <person name="Clum A."/>
            <person name="Steindorff A."/>
            <person name="Ohm R.A."/>
            <person name="Martin F."/>
            <person name="Silar P."/>
            <person name="Natvig D.O."/>
            <person name="Lalanne C."/>
            <person name="Gautier V."/>
            <person name="Ament-Velasquez S.L."/>
            <person name="Kruys A."/>
            <person name="Hutchinson M.I."/>
            <person name="Powell A.J."/>
            <person name="Barry K."/>
            <person name="Miller A.N."/>
            <person name="Grigoriev I.V."/>
            <person name="Debuchy R."/>
            <person name="Gladieux P."/>
            <person name="Hiltunen Thoren M."/>
            <person name="Johannesson H."/>
        </authorList>
    </citation>
    <scope>NUCLEOTIDE SEQUENCE</scope>
    <source>
        <strain evidence="11">CBS 538.74</strain>
    </source>
</reference>
<name>A0AAN6VDT7_9PEZI</name>
<sequence length="421" mass="46936">MSSSHICCIVPPYLLRGIVESQAIDDEDTRQCAQKSLNHRDSFTAKRCDRFSTLCQPRASRAQASTSAPRGIVPEGLLSHIAESQDVDQDTRDRAKADIEHTRRVISAYQKRLGQKGEVEGTEAKPEPSTRVYRAVYDAKNDADEEDLPGKVVRVEGQKAVKDEAANDAFDNVGRVLDFYLKQFNWKSIDNRNMHVISSVHFGERYENAFWDPSGMQMVFGDGHKFLYRFASCLDVIGHELTHAVTEHTSPLMYEGQPGALNEHVSDVFGIMIKQVFEDETADKADWLIGEGCLLPDVKGVALRSMKEPGTAYNDPRFGKDPQPASMADYKPTTEDNGGVHLYSGIPNRAFYLASVAFGGYSWEKAGQIWWKTMTSGRVPAQCTFIQFADVTTDVAEELFGEEGAKIVRAAWNEVGVARKH</sequence>
<feature type="region of interest" description="Disordered" evidence="7">
    <location>
        <begin position="312"/>
        <end position="332"/>
    </location>
</feature>
<proteinExistence type="inferred from homology"/>
<dbReference type="InterPro" id="IPR023612">
    <property type="entry name" value="Peptidase_M4"/>
</dbReference>
<dbReference type="PANTHER" id="PTHR43579:SF1">
    <property type="entry name" value="NEUTRAL METALLOPROTEINASE"/>
    <property type="match status" value="1"/>
</dbReference>
<dbReference type="AlphaFoldDB" id="A0AAN6VDT7"/>
<evidence type="ECO:0000259" key="10">
    <source>
        <dbReference type="Pfam" id="PF16485"/>
    </source>
</evidence>
<reference evidence="11" key="2">
    <citation type="submission" date="2023-05" db="EMBL/GenBank/DDBJ databases">
        <authorList>
            <consortium name="Lawrence Berkeley National Laboratory"/>
            <person name="Steindorff A."/>
            <person name="Hensen N."/>
            <person name="Bonometti L."/>
            <person name="Westerberg I."/>
            <person name="Brannstrom I.O."/>
            <person name="Guillou S."/>
            <person name="Cros-Aarteil S."/>
            <person name="Calhoun S."/>
            <person name="Haridas S."/>
            <person name="Kuo A."/>
            <person name="Mondo S."/>
            <person name="Pangilinan J."/>
            <person name="Riley R."/>
            <person name="Labutti K."/>
            <person name="Andreopoulos B."/>
            <person name="Lipzen A."/>
            <person name="Chen C."/>
            <person name="Yanf M."/>
            <person name="Daum C."/>
            <person name="Ng V."/>
            <person name="Clum A."/>
            <person name="Ohm R."/>
            <person name="Martin F."/>
            <person name="Silar P."/>
            <person name="Natvig D."/>
            <person name="Lalanne C."/>
            <person name="Gautier V."/>
            <person name="Ament-Velasquez S.L."/>
            <person name="Kruys A."/>
            <person name="Hutchinson M.I."/>
            <person name="Powell A.J."/>
            <person name="Barry K."/>
            <person name="Miller A.N."/>
            <person name="Grigoriev I.V."/>
            <person name="Debuchy R."/>
            <person name="Gladieux P."/>
            <person name="Thoren M.H."/>
            <person name="Johannesson H."/>
        </authorList>
    </citation>
    <scope>NUCLEOTIDE SEQUENCE</scope>
    <source>
        <strain evidence="11">CBS 538.74</strain>
    </source>
</reference>
<feature type="domain" description="Peptidase M4" evidence="8">
    <location>
        <begin position="131"/>
        <end position="247"/>
    </location>
</feature>
<feature type="domain" description="Protealysin N-terminal propeptide" evidence="10">
    <location>
        <begin position="9"/>
        <end position="42"/>
    </location>
</feature>
<dbReference type="PRINTS" id="PR00730">
    <property type="entry name" value="THERMOLYSIN"/>
</dbReference>
<gene>
    <name evidence="11" type="ORF">C8A00DRAFT_46863</name>
</gene>
<dbReference type="Pfam" id="PF16485">
    <property type="entry name" value="PLN_propep"/>
    <property type="match status" value="1"/>
</dbReference>
<feature type="domain" description="Peptidase M4 C-terminal" evidence="9">
    <location>
        <begin position="251"/>
        <end position="417"/>
    </location>
</feature>
<dbReference type="Gene3D" id="3.10.170.10">
    <property type="match status" value="1"/>
</dbReference>
<dbReference type="CDD" id="cd09597">
    <property type="entry name" value="M4_TLP"/>
    <property type="match status" value="1"/>
</dbReference>
<dbReference type="GO" id="GO:0004222">
    <property type="term" value="F:metalloendopeptidase activity"/>
    <property type="evidence" value="ECO:0007669"/>
    <property type="project" value="InterPro"/>
</dbReference>
<evidence type="ECO:0000256" key="4">
    <source>
        <dbReference type="ARBA" id="ARBA00022801"/>
    </source>
</evidence>
<dbReference type="PANTHER" id="PTHR43579">
    <property type="match status" value="1"/>
</dbReference>
<organism evidence="11 12">
    <name type="scientific">Chaetomidium leptoderma</name>
    <dbReference type="NCBI Taxonomy" id="669021"/>
    <lineage>
        <taxon>Eukaryota</taxon>
        <taxon>Fungi</taxon>
        <taxon>Dikarya</taxon>
        <taxon>Ascomycota</taxon>
        <taxon>Pezizomycotina</taxon>
        <taxon>Sordariomycetes</taxon>
        <taxon>Sordariomycetidae</taxon>
        <taxon>Sordariales</taxon>
        <taxon>Chaetomiaceae</taxon>
        <taxon>Chaetomidium</taxon>
    </lineage>
</organism>
<dbReference type="InterPro" id="IPR032475">
    <property type="entry name" value="Protealysin_N_PP"/>
</dbReference>
<dbReference type="InterPro" id="IPR013856">
    <property type="entry name" value="Peptidase_M4_domain"/>
</dbReference>
<dbReference type="GO" id="GO:0006508">
    <property type="term" value="P:proteolysis"/>
    <property type="evidence" value="ECO:0007669"/>
    <property type="project" value="UniProtKB-KW"/>
</dbReference>
<evidence type="ECO:0000313" key="11">
    <source>
        <dbReference type="EMBL" id="KAK4149532.1"/>
    </source>
</evidence>
<dbReference type="Pfam" id="PF02868">
    <property type="entry name" value="Peptidase_M4_C"/>
    <property type="match status" value="1"/>
</dbReference>
<comment type="similarity">
    <text evidence="1">Belongs to the peptidase M4 family.</text>
</comment>
<dbReference type="GO" id="GO:0046872">
    <property type="term" value="F:metal ion binding"/>
    <property type="evidence" value="ECO:0007669"/>
    <property type="project" value="UniProtKB-KW"/>
</dbReference>
<evidence type="ECO:0000259" key="9">
    <source>
        <dbReference type="Pfam" id="PF02868"/>
    </source>
</evidence>
<evidence type="ECO:0000259" key="8">
    <source>
        <dbReference type="Pfam" id="PF01447"/>
    </source>
</evidence>
<evidence type="ECO:0000256" key="3">
    <source>
        <dbReference type="ARBA" id="ARBA00022723"/>
    </source>
</evidence>
<evidence type="ECO:0000256" key="7">
    <source>
        <dbReference type="SAM" id="MobiDB-lite"/>
    </source>
</evidence>
<keyword evidence="12" id="KW-1185">Reference proteome</keyword>